<dbReference type="Pfam" id="PF25973">
    <property type="entry name" value="BSH_CzcB"/>
    <property type="match status" value="1"/>
</dbReference>
<evidence type="ECO:0000259" key="5">
    <source>
        <dbReference type="Pfam" id="PF25973"/>
    </source>
</evidence>
<dbReference type="Gene3D" id="2.40.50.100">
    <property type="match status" value="1"/>
</dbReference>
<accession>A0A0F6AHK0</accession>
<dbReference type="RefSeq" id="WP_063881465.1">
    <property type="nucleotide sequence ID" value="NZ_AUXW01000062.1"/>
</dbReference>
<dbReference type="GO" id="GO:0030288">
    <property type="term" value="C:outer membrane-bounded periplasmic space"/>
    <property type="evidence" value="ECO:0007669"/>
    <property type="project" value="TreeGrafter"/>
</dbReference>
<dbReference type="PANTHER" id="PTHR30097">
    <property type="entry name" value="CATION EFFLUX SYSTEM PROTEIN CUSB"/>
    <property type="match status" value="1"/>
</dbReference>
<feature type="region of interest" description="Disordered" evidence="2">
    <location>
        <begin position="30"/>
        <end position="51"/>
    </location>
</feature>
<dbReference type="PATRIC" id="fig|1129367.4.peg.694"/>
<dbReference type="SUPFAM" id="SSF111369">
    <property type="entry name" value="HlyD-like secretion proteins"/>
    <property type="match status" value="1"/>
</dbReference>
<evidence type="ECO:0000256" key="2">
    <source>
        <dbReference type="SAM" id="MobiDB-lite"/>
    </source>
</evidence>
<comment type="caution">
    <text evidence="6">The sequence shown here is derived from an EMBL/GenBank/DDBJ whole genome shotgun (WGS) entry which is preliminary data.</text>
</comment>
<dbReference type="PANTHER" id="PTHR30097:SF15">
    <property type="entry name" value="CATION EFFLUX SYSTEM PROTEIN CUSB"/>
    <property type="match status" value="1"/>
</dbReference>
<dbReference type="GO" id="GO:0015679">
    <property type="term" value="P:plasma membrane copper ion transport"/>
    <property type="evidence" value="ECO:0007669"/>
    <property type="project" value="TreeGrafter"/>
</dbReference>
<protein>
    <submittedName>
        <fullName evidence="6">Uncharacterized protein</fullName>
    </submittedName>
</protein>
<feature type="chain" id="PRO_5002499040" evidence="3">
    <location>
        <begin position="26"/>
        <end position="392"/>
    </location>
</feature>
<dbReference type="GO" id="GO:0060003">
    <property type="term" value="P:copper ion export"/>
    <property type="evidence" value="ECO:0007669"/>
    <property type="project" value="TreeGrafter"/>
</dbReference>
<gene>
    <name evidence="6" type="ORF">N479_26120</name>
</gene>
<feature type="signal peptide" evidence="3">
    <location>
        <begin position="1"/>
        <end position="25"/>
    </location>
</feature>
<dbReference type="Proteomes" id="UP000033434">
    <property type="component" value="Unassembled WGS sequence"/>
</dbReference>
<dbReference type="Pfam" id="PF25954">
    <property type="entry name" value="Beta-barrel_RND_2"/>
    <property type="match status" value="1"/>
</dbReference>
<feature type="domain" description="CzcB-like barrel-sandwich hybrid" evidence="5">
    <location>
        <begin position="101"/>
        <end position="235"/>
    </location>
</feature>
<dbReference type="InterPro" id="IPR058647">
    <property type="entry name" value="BSH_CzcB-like"/>
</dbReference>
<reference evidence="6 7" key="1">
    <citation type="journal article" date="2015" name="BMC Genomics">
        <title>Genome mining reveals unlocked bioactive potential of marine Gram-negative bacteria.</title>
        <authorList>
            <person name="Machado H."/>
            <person name="Sonnenschein E.C."/>
            <person name="Melchiorsen J."/>
            <person name="Gram L."/>
        </authorList>
    </citation>
    <scope>NUCLEOTIDE SEQUENCE [LARGE SCALE GENOMIC DNA]</scope>
    <source>
        <strain evidence="6 7">S4054</strain>
    </source>
</reference>
<dbReference type="Gene3D" id="2.40.30.170">
    <property type="match status" value="1"/>
</dbReference>
<sequence>MNFLNTRYVLVVVIISGFFSFSACALTTGHDHDHQEDEHSHHVDVNRGKDDTHQHTNEYAVLNEAQRRIVGIEIAEVKKTNYQLTQSASAEVKANGYTSYIVSPRTDSVVVNRHVTLGDKVSQGQKLVTLFSQEVASAQAEYRLARSEWLRMAKLTGTAVSESEKLAGKTRFDAAYGQLIALGLSDSAINRLHSLANETLGEYTLIAQQVGVVLDDDFSQGQRVEAGYALMMLADESTLWVEAKLPVQADLEPHNIDQAEVVFKDRKYAAEVIQQTHTIDPITRTKVIRLSVDNKGDVLHAGMFVEVQLTMHSTEQAMLVPESAVVRDQAQNWVVFVEQSDGALKPVQIRLGAQVGKQRVIYGLDSPSRLAVRGAFFIASELAKSNFDPHNH</sequence>
<evidence type="ECO:0000256" key="3">
    <source>
        <dbReference type="SAM" id="SignalP"/>
    </source>
</evidence>
<evidence type="ECO:0000313" key="6">
    <source>
        <dbReference type="EMBL" id="KKE85276.1"/>
    </source>
</evidence>
<proteinExistence type="predicted"/>
<keyword evidence="3" id="KW-0732">Signal</keyword>
<dbReference type="InterPro" id="IPR058792">
    <property type="entry name" value="Beta-barrel_RND_2"/>
</dbReference>
<organism evidence="6 7">
    <name type="scientific">Pseudoalteromonas luteoviolacea S4054</name>
    <dbReference type="NCBI Taxonomy" id="1129367"/>
    <lineage>
        <taxon>Bacteria</taxon>
        <taxon>Pseudomonadati</taxon>
        <taxon>Pseudomonadota</taxon>
        <taxon>Gammaproteobacteria</taxon>
        <taxon>Alteromonadales</taxon>
        <taxon>Pseudoalteromonadaceae</taxon>
        <taxon>Pseudoalteromonas</taxon>
    </lineage>
</organism>
<dbReference type="GO" id="GO:0046914">
    <property type="term" value="F:transition metal ion binding"/>
    <property type="evidence" value="ECO:0007669"/>
    <property type="project" value="TreeGrafter"/>
</dbReference>
<evidence type="ECO:0000313" key="7">
    <source>
        <dbReference type="Proteomes" id="UP000033434"/>
    </source>
</evidence>
<name>A0A0F6AHK0_9GAMM</name>
<keyword evidence="1" id="KW-0813">Transport</keyword>
<evidence type="ECO:0000256" key="1">
    <source>
        <dbReference type="ARBA" id="ARBA00022448"/>
    </source>
</evidence>
<dbReference type="PROSITE" id="PS51257">
    <property type="entry name" value="PROKAR_LIPOPROTEIN"/>
    <property type="match status" value="1"/>
</dbReference>
<evidence type="ECO:0000259" key="4">
    <source>
        <dbReference type="Pfam" id="PF25954"/>
    </source>
</evidence>
<dbReference type="AlphaFoldDB" id="A0A0F6AHK0"/>
<dbReference type="Gene3D" id="1.10.287.470">
    <property type="entry name" value="Helix hairpin bin"/>
    <property type="match status" value="1"/>
</dbReference>
<dbReference type="InterPro" id="IPR051909">
    <property type="entry name" value="MFP_Cation_Efflux"/>
</dbReference>
<feature type="domain" description="CusB-like beta-barrel" evidence="4">
    <location>
        <begin position="238"/>
        <end position="311"/>
    </location>
</feature>
<dbReference type="Gene3D" id="2.40.420.20">
    <property type="match status" value="1"/>
</dbReference>
<dbReference type="EMBL" id="AUXW01000062">
    <property type="protein sequence ID" value="KKE85276.1"/>
    <property type="molecule type" value="Genomic_DNA"/>
</dbReference>